<keyword evidence="1" id="KW-0732">Signal</keyword>
<proteinExistence type="predicted"/>
<dbReference type="RefSeq" id="WP_119478180.1">
    <property type="nucleotide sequence ID" value="NZ_QXML01000006.1"/>
</dbReference>
<reference evidence="2 3" key="1">
    <citation type="submission" date="2018-09" db="EMBL/GenBank/DDBJ databases">
        <authorList>
            <person name="Wang X."/>
            <person name="Du Z."/>
        </authorList>
    </citation>
    <scope>NUCLEOTIDE SEQUENCE [LARGE SCALE GENOMIC DNA]</scope>
    <source>
        <strain evidence="2 3">N3</strain>
    </source>
</reference>
<feature type="chain" id="PRO_5019587574" description="NIPSNAP family containing protein" evidence="1">
    <location>
        <begin position="21"/>
        <end position="263"/>
    </location>
</feature>
<keyword evidence="3" id="KW-1185">Reference proteome</keyword>
<dbReference type="EMBL" id="QXML01000006">
    <property type="protein sequence ID" value="RIW14382.1"/>
    <property type="molecule type" value="Genomic_DNA"/>
</dbReference>
<evidence type="ECO:0000256" key="1">
    <source>
        <dbReference type="SAM" id="SignalP"/>
    </source>
</evidence>
<sequence>MKKLLMLLICGLLWAGVLNAQQTQYMVFEFIKVEKDHLFDYIEFKDLMEKVYRQALNDKIINGWDIWRLQNGADQGNFQYVMVTYFNDPVKMMNGMEDETMIEYTKIAYPHLSDSQVRTLFQQALALKDAPMRLYMRQLASTNDNFQFRPGVLASFDLMKAVEGKFGDYEKAEIEVFMPIHQNRINQGMMGHWSFLRAALPQGSEAKSTHLTVNLFKDYMQFFNAQAYEDMNQTAEQREAVNAGLNSRDQKWVYLATLENVVR</sequence>
<evidence type="ECO:0000313" key="2">
    <source>
        <dbReference type="EMBL" id="RIW14382.1"/>
    </source>
</evidence>
<name>A0A418PQ11_9BACT</name>
<gene>
    <name evidence="2" type="ORF">D0X99_12505</name>
</gene>
<comment type="caution">
    <text evidence="2">The sequence shown here is derived from an EMBL/GenBank/DDBJ whole genome shotgun (WGS) entry which is preliminary data.</text>
</comment>
<organism evidence="2 3">
    <name type="scientific">Algoriphagus lacus</name>
    <dbReference type="NCBI Taxonomy" id="2056311"/>
    <lineage>
        <taxon>Bacteria</taxon>
        <taxon>Pseudomonadati</taxon>
        <taxon>Bacteroidota</taxon>
        <taxon>Cytophagia</taxon>
        <taxon>Cytophagales</taxon>
        <taxon>Cyclobacteriaceae</taxon>
        <taxon>Algoriphagus</taxon>
    </lineage>
</organism>
<dbReference type="AlphaFoldDB" id="A0A418PQ11"/>
<evidence type="ECO:0000313" key="3">
    <source>
        <dbReference type="Proteomes" id="UP000283522"/>
    </source>
</evidence>
<dbReference type="OrthoDB" id="1523802at2"/>
<evidence type="ECO:0008006" key="4">
    <source>
        <dbReference type="Google" id="ProtNLM"/>
    </source>
</evidence>
<dbReference type="Proteomes" id="UP000283522">
    <property type="component" value="Unassembled WGS sequence"/>
</dbReference>
<feature type="signal peptide" evidence="1">
    <location>
        <begin position="1"/>
        <end position="20"/>
    </location>
</feature>
<protein>
    <recommendedName>
        <fullName evidence="4">NIPSNAP family containing protein</fullName>
    </recommendedName>
</protein>
<accession>A0A418PQ11</accession>